<evidence type="ECO:0000256" key="7">
    <source>
        <dbReference type="SAM" id="Phobius"/>
    </source>
</evidence>
<evidence type="ECO:0000256" key="5">
    <source>
        <dbReference type="ARBA" id="ARBA00023136"/>
    </source>
</evidence>
<evidence type="ECO:0000256" key="2">
    <source>
        <dbReference type="ARBA" id="ARBA00022475"/>
    </source>
</evidence>
<gene>
    <name evidence="10" type="ORF">JI741_28835</name>
</gene>
<evidence type="ECO:0000256" key="6">
    <source>
        <dbReference type="ARBA" id="ARBA00038076"/>
    </source>
</evidence>
<evidence type="ECO:0000256" key="3">
    <source>
        <dbReference type="ARBA" id="ARBA00022692"/>
    </source>
</evidence>
<comment type="similarity">
    <text evidence="6">Belongs to the ABC-4 integral membrane protein family.</text>
</comment>
<dbReference type="Pfam" id="PF02687">
    <property type="entry name" value="FtsX"/>
    <property type="match status" value="2"/>
</dbReference>
<dbReference type="Pfam" id="PF12704">
    <property type="entry name" value="MacB_PCD"/>
    <property type="match status" value="2"/>
</dbReference>
<dbReference type="InterPro" id="IPR050250">
    <property type="entry name" value="Macrolide_Exporter_MacB"/>
</dbReference>
<sequence length="808" mass="90463">MIKNYLVIALRNFLRNKNYTIINVLGLTIGITSCVVIFLLITYDLGFDKFHSKYDNIYRVVQGAKSASGTEYSSTTPYPLAPALRNDFPEIPLVTQLHYQDEMLVRIGDEKQMVDNIIFADSLFFQVFDFKVLSGRPEVDLGQPGKVFLTESLAKKLLKDDNITTLKFGKDQSLEIAGIIADPPAASHVNFSMVVSMPSLNSDLLGGLPLDQWGMTASGYVYIVLPSNITAASMTPRFKGFVDKYFDKEDATRKWFSLQPLREIHFSKDYVENPGPSANAEYSDLVVMGVLGLFILIIACINFINLSTALAIRKSKEIGIRKTLGAKRGQLTLYFLGETLLITLVAVLISLCATEWLLPWLNTFLSKALVLNLFSNGLLALFLVGLIFIATFFSGFYPAVILSGFDPAAVLKNKISAQGSSGATVRKVLVIFQFMIAQVLIIGTLVVADQMEYFRSKPLGFSKDAIIDIPIPDITKENLQSLRARLEAIPNIEHVSFTLGPPTSSNNFNTGFQLSEKGSDESFRITVKPVDVHYMEVYGIKLKAGRWFTEAEERQADSDLPKEERVFKYILNESAVRTLGFHDPQEILGKMITTGVRRISAEVIGVVEDFHSASLHEAIQPVVLMHMPDFYYVAGLKVKPENFSETIRAIEKNWTEVFPNYFFSYEFLDQELAALYRQDERTFTLFKIFAGISIFIGCLGLYGLISFMANQKMKEVGIRKVMGASTGSILMLFSKEFIKLIVIAFVMAAPLAWYFMHTWLEGFAYRVDIQWTVFLIGVISTMVIALATVSYRSLRAAVSNPAETLRTE</sequence>
<feature type="domain" description="ABC3 transporter permease C-terminal" evidence="8">
    <location>
        <begin position="688"/>
        <end position="797"/>
    </location>
</feature>
<evidence type="ECO:0000259" key="9">
    <source>
        <dbReference type="Pfam" id="PF12704"/>
    </source>
</evidence>
<keyword evidence="4 7" id="KW-1133">Transmembrane helix</keyword>
<evidence type="ECO:0000313" key="11">
    <source>
        <dbReference type="Proteomes" id="UP000613030"/>
    </source>
</evidence>
<evidence type="ECO:0000259" key="8">
    <source>
        <dbReference type="Pfam" id="PF02687"/>
    </source>
</evidence>
<dbReference type="InterPro" id="IPR003838">
    <property type="entry name" value="ABC3_permease_C"/>
</dbReference>
<dbReference type="InterPro" id="IPR025857">
    <property type="entry name" value="MacB_PCD"/>
</dbReference>
<feature type="domain" description="ABC3 transporter permease C-terminal" evidence="8">
    <location>
        <begin position="290"/>
        <end position="404"/>
    </location>
</feature>
<name>A0ABS1L0Q2_9BACT</name>
<dbReference type="PROSITE" id="PS51257">
    <property type="entry name" value="PROKAR_LIPOPROTEIN"/>
    <property type="match status" value="1"/>
</dbReference>
<feature type="transmembrane region" description="Helical" evidence="7">
    <location>
        <begin position="21"/>
        <end position="43"/>
    </location>
</feature>
<evidence type="ECO:0000256" key="4">
    <source>
        <dbReference type="ARBA" id="ARBA00022989"/>
    </source>
</evidence>
<dbReference type="Proteomes" id="UP000613030">
    <property type="component" value="Unassembled WGS sequence"/>
</dbReference>
<keyword evidence="2" id="KW-1003">Cell membrane</keyword>
<keyword evidence="11" id="KW-1185">Reference proteome</keyword>
<keyword evidence="3 7" id="KW-0812">Transmembrane</keyword>
<comment type="subcellular location">
    <subcellularLocation>
        <location evidence="1">Cell membrane</location>
        <topology evidence="1">Multi-pass membrane protein</topology>
    </subcellularLocation>
</comment>
<reference evidence="10 11" key="1">
    <citation type="submission" date="2021-01" db="EMBL/GenBank/DDBJ databases">
        <title>Chryseolinea sp. Jin1 Genome sequencing and assembly.</title>
        <authorList>
            <person name="Kim I."/>
        </authorList>
    </citation>
    <scope>NUCLEOTIDE SEQUENCE [LARGE SCALE GENOMIC DNA]</scope>
    <source>
        <strain evidence="10 11">Jin1</strain>
    </source>
</reference>
<feature type="transmembrane region" description="Helical" evidence="7">
    <location>
        <begin position="685"/>
        <end position="705"/>
    </location>
</feature>
<feature type="domain" description="MacB-like periplasmic core" evidence="9">
    <location>
        <begin position="20"/>
        <end position="232"/>
    </location>
</feature>
<dbReference type="EMBL" id="JAERRB010000015">
    <property type="protein sequence ID" value="MBL0745271.1"/>
    <property type="molecule type" value="Genomic_DNA"/>
</dbReference>
<dbReference type="PANTHER" id="PTHR30572:SF4">
    <property type="entry name" value="ABC TRANSPORTER PERMEASE YTRF"/>
    <property type="match status" value="1"/>
</dbReference>
<comment type="caution">
    <text evidence="10">The sequence shown here is derived from an EMBL/GenBank/DDBJ whole genome shotgun (WGS) entry which is preliminary data.</text>
</comment>
<evidence type="ECO:0000313" key="10">
    <source>
        <dbReference type="EMBL" id="MBL0745271.1"/>
    </source>
</evidence>
<dbReference type="PANTHER" id="PTHR30572">
    <property type="entry name" value="MEMBRANE COMPONENT OF TRANSPORTER-RELATED"/>
    <property type="match status" value="1"/>
</dbReference>
<keyword evidence="5 7" id="KW-0472">Membrane</keyword>
<feature type="transmembrane region" description="Helical" evidence="7">
    <location>
        <begin position="737"/>
        <end position="757"/>
    </location>
</feature>
<feature type="domain" description="MacB-like periplasmic core" evidence="9">
    <location>
        <begin position="439"/>
        <end position="631"/>
    </location>
</feature>
<feature type="transmembrane region" description="Helical" evidence="7">
    <location>
        <begin position="285"/>
        <end position="312"/>
    </location>
</feature>
<evidence type="ECO:0000256" key="1">
    <source>
        <dbReference type="ARBA" id="ARBA00004651"/>
    </source>
</evidence>
<feature type="transmembrane region" description="Helical" evidence="7">
    <location>
        <begin position="428"/>
        <end position="448"/>
    </location>
</feature>
<feature type="transmembrane region" description="Helical" evidence="7">
    <location>
        <begin position="769"/>
        <end position="789"/>
    </location>
</feature>
<dbReference type="RefSeq" id="WP_202015616.1">
    <property type="nucleotide sequence ID" value="NZ_JAERRB010000015.1"/>
</dbReference>
<feature type="transmembrane region" description="Helical" evidence="7">
    <location>
        <begin position="378"/>
        <end position="405"/>
    </location>
</feature>
<proteinExistence type="inferred from homology"/>
<feature type="transmembrane region" description="Helical" evidence="7">
    <location>
        <begin position="333"/>
        <end position="358"/>
    </location>
</feature>
<organism evidence="10 11">
    <name type="scientific">Chryseolinea lacunae</name>
    <dbReference type="NCBI Taxonomy" id="2801331"/>
    <lineage>
        <taxon>Bacteria</taxon>
        <taxon>Pseudomonadati</taxon>
        <taxon>Bacteroidota</taxon>
        <taxon>Cytophagia</taxon>
        <taxon>Cytophagales</taxon>
        <taxon>Fulvivirgaceae</taxon>
        <taxon>Chryseolinea</taxon>
    </lineage>
</organism>
<protein>
    <submittedName>
        <fullName evidence="10">ABC transporter permease</fullName>
    </submittedName>
</protein>
<accession>A0ABS1L0Q2</accession>